<evidence type="ECO:0000256" key="8">
    <source>
        <dbReference type="ARBA" id="ARBA00029986"/>
    </source>
</evidence>
<name>A0A4R8M9H2_9BACT</name>
<dbReference type="GO" id="GO:0043335">
    <property type="term" value="P:protein unfolding"/>
    <property type="evidence" value="ECO:0007669"/>
    <property type="project" value="TreeGrafter"/>
</dbReference>
<evidence type="ECO:0000256" key="2">
    <source>
        <dbReference type="ARBA" id="ARBA00005464"/>
    </source>
</evidence>
<dbReference type="InterPro" id="IPR005215">
    <property type="entry name" value="Trig_fac"/>
</dbReference>
<comment type="similarity">
    <text evidence="2 9">Belongs to the FKBP-type PPIase family. Tig subfamily.</text>
</comment>
<dbReference type="PANTHER" id="PTHR30560">
    <property type="entry name" value="TRIGGER FACTOR CHAPERONE AND PEPTIDYL-PROLYL CIS/TRANS ISOMERASE"/>
    <property type="match status" value="1"/>
</dbReference>
<dbReference type="GO" id="GO:0003755">
    <property type="term" value="F:peptidyl-prolyl cis-trans isomerase activity"/>
    <property type="evidence" value="ECO:0007669"/>
    <property type="project" value="UniProtKB-UniRule"/>
</dbReference>
<keyword evidence="9" id="KW-0963">Cytoplasm</keyword>
<dbReference type="EMBL" id="SORI01000008">
    <property type="protein sequence ID" value="TDY60475.1"/>
    <property type="molecule type" value="Genomic_DNA"/>
</dbReference>
<protein>
    <recommendedName>
        <fullName evidence="4 9">Trigger factor</fullName>
        <shortName evidence="9">TF</shortName>
        <ecNumber evidence="3 9">5.2.1.8</ecNumber>
    </recommendedName>
    <alternativeName>
        <fullName evidence="8 9">PPIase</fullName>
    </alternativeName>
</protein>
<evidence type="ECO:0000313" key="12">
    <source>
        <dbReference type="EMBL" id="TDY60475.1"/>
    </source>
</evidence>
<dbReference type="Proteomes" id="UP000295066">
    <property type="component" value="Unassembled WGS sequence"/>
</dbReference>
<dbReference type="GO" id="GO:0051301">
    <property type="term" value="P:cell division"/>
    <property type="evidence" value="ECO:0007669"/>
    <property type="project" value="UniProtKB-KW"/>
</dbReference>
<dbReference type="SUPFAM" id="SSF109998">
    <property type="entry name" value="Triger factor/SurA peptide-binding domain-like"/>
    <property type="match status" value="1"/>
</dbReference>
<dbReference type="GO" id="GO:0015031">
    <property type="term" value="P:protein transport"/>
    <property type="evidence" value="ECO:0007669"/>
    <property type="project" value="UniProtKB-UniRule"/>
</dbReference>
<evidence type="ECO:0000313" key="13">
    <source>
        <dbReference type="Proteomes" id="UP000295066"/>
    </source>
</evidence>
<keyword evidence="13" id="KW-1185">Reference proteome</keyword>
<dbReference type="Gene3D" id="3.30.70.1050">
    <property type="entry name" value="Trigger factor ribosome-binding domain"/>
    <property type="match status" value="1"/>
</dbReference>
<evidence type="ECO:0000259" key="11">
    <source>
        <dbReference type="Pfam" id="PF05698"/>
    </source>
</evidence>
<dbReference type="GO" id="GO:0044183">
    <property type="term" value="F:protein folding chaperone"/>
    <property type="evidence" value="ECO:0007669"/>
    <property type="project" value="TreeGrafter"/>
</dbReference>
<dbReference type="InterPro" id="IPR036611">
    <property type="entry name" value="Trigger_fac_ribosome-bd_sf"/>
</dbReference>
<dbReference type="PANTHER" id="PTHR30560:SF3">
    <property type="entry name" value="TRIGGER FACTOR-LIKE PROTEIN TIG, CHLOROPLASTIC"/>
    <property type="match status" value="1"/>
</dbReference>
<dbReference type="InterPro" id="IPR008880">
    <property type="entry name" value="Trigger_fac_C"/>
</dbReference>
<dbReference type="Pfam" id="PF05697">
    <property type="entry name" value="Trigger_N"/>
    <property type="match status" value="1"/>
</dbReference>
<keyword evidence="7 9" id="KW-0413">Isomerase</keyword>
<dbReference type="InterPro" id="IPR046357">
    <property type="entry name" value="PPIase_dom_sf"/>
</dbReference>
<dbReference type="GO" id="GO:0051083">
    <property type="term" value="P:'de novo' cotranslational protein folding"/>
    <property type="evidence" value="ECO:0007669"/>
    <property type="project" value="TreeGrafter"/>
</dbReference>
<comment type="subcellular location">
    <subcellularLocation>
        <location evidence="9">Cytoplasm</location>
    </subcellularLocation>
    <text evidence="9">About half TF is bound to the ribosome near the polypeptide exit tunnel while the other half is free in the cytoplasm.</text>
</comment>
<evidence type="ECO:0000256" key="9">
    <source>
        <dbReference type="HAMAP-Rule" id="MF_00303"/>
    </source>
</evidence>
<dbReference type="Gene3D" id="1.10.3120.10">
    <property type="entry name" value="Trigger factor, C-terminal domain"/>
    <property type="match status" value="1"/>
</dbReference>
<dbReference type="PIRSF" id="PIRSF003095">
    <property type="entry name" value="Trigger_factor"/>
    <property type="match status" value="1"/>
</dbReference>
<dbReference type="GO" id="GO:0043022">
    <property type="term" value="F:ribosome binding"/>
    <property type="evidence" value="ECO:0007669"/>
    <property type="project" value="TreeGrafter"/>
</dbReference>
<dbReference type="Gene3D" id="3.10.50.40">
    <property type="match status" value="1"/>
</dbReference>
<proteinExistence type="inferred from homology"/>
<keyword evidence="5 9" id="KW-0697">Rotamase</keyword>
<dbReference type="AlphaFoldDB" id="A0A4R8M9H2"/>
<evidence type="ECO:0000256" key="1">
    <source>
        <dbReference type="ARBA" id="ARBA00000971"/>
    </source>
</evidence>
<organism evidence="12 13">
    <name type="scientific">Aminivibrio pyruvatiphilus</name>
    <dbReference type="NCBI Taxonomy" id="1005740"/>
    <lineage>
        <taxon>Bacteria</taxon>
        <taxon>Thermotogati</taxon>
        <taxon>Synergistota</taxon>
        <taxon>Synergistia</taxon>
        <taxon>Synergistales</taxon>
        <taxon>Aminobacteriaceae</taxon>
        <taxon>Aminivibrio</taxon>
    </lineage>
</organism>
<dbReference type="SUPFAM" id="SSF102735">
    <property type="entry name" value="Trigger factor ribosome-binding domain"/>
    <property type="match status" value="1"/>
</dbReference>
<sequence>MLSQEKNVLSIKVEFEPGEFARNVDKAVKELASKVNIPGFRKGHAPRKILEMRFGKQAIFAEALETMLPDAIEEIVKEYELDLIDEPSVKIEKMEEGSPVEVVLTFEVSPEITLPQLEDISVERAVADVSDETLEGTVQEILKQNSTLVPVEGRPISGTDTVAIEYFTILSGENGEEERHGPDTTTLDLSQSSVRTEIRDALLGKEPGGQAEAEVMVEEDYPEKNLVGKTLRYDMTVTEVKERVLPELTPELFQKILHQECASEEEFREEVKKRIHERMQAENQSRAEYDAVELISGKADLDVPETLITRQVEAMKKEDEEKIQRSRNISMDEYLQETGTTKEQYEEGIRKQAETIVRRSLVLDRIAEDLKVSVEKEDFEAEMATLASTYKIDADRLVNSLFKDEKRLMEVANRIKYRKTVKAIMEAVRVSDAAAPVTEEQQNG</sequence>
<dbReference type="EC" id="5.2.1.8" evidence="3 9"/>
<feature type="domain" description="Trigger factor ribosome-binding bacterial" evidence="10">
    <location>
        <begin position="4"/>
        <end position="140"/>
    </location>
</feature>
<comment type="domain">
    <text evidence="9">Consists of 3 domains; the N-terminus binds the ribosome, the middle domain has PPIase activity, while the C-terminus has intrinsic chaperone activity on its own.</text>
</comment>
<evidence type="ECO:0000256" key="4">
    <source>
        <dbReference type="ARBA" id="ARBA00016902"/>
    </source>
</evidence>
<dbReference type="InterPro" id="IPR008881">
    <property type="entry name" value="Trigger_fac_ribosome-bd_bac"/>
</dbReference>
<dbReference type="Pfam" id="PF05698">
    <property type="entry name" value="Trigger_C"/>
    <property type="match status" value="1"/>
</dbReference>
<accession>A0A4R8M9H2</accession>
<keyword evidence="9" id="KW-0131">Cell cycle</keyword>
<feature type="domain" description="Trigger factor C-terminal" evidence="11">
    <location>
        <begin position="265"/>
        <end position="426"/>
    </location>
</feature>
<dbReference type="GO" id="GO:0005737">
    <property type="term" value="C:cytoplasm"/>
    <property type="evidence" value="ECO:0007669"/>
    <property type="project" value="UniProtKB-SubCell"/>
</dbReference>
<dbReference type="HAMAP" id="MF_00303">
    <property type="entry name" value="Trigger_factor_Tig"/>
    <property type="match status" value="1"/>
</dbReference>
<comment type="function">
    <text evidence="9">Involved in protein export. Acts as a chaperone by maintaining the newly synthesized protein in an open conformation. Functions as a peptidyl-prolyl cis-trans isomerase.</text>
</comment>
<evidence type="ECO:0000256" key="6">
    <source>
        <dbReference type="ARBA" id="ARBA00023186"/>
    </source>
</evidence>
<keyword evidence="6 9" id="KW-0143">Chaperone</keyword>
<evidence type="ECO:0000256" key="5">
    <source>
        <dbReference type="ARBA" id="ARBA00023110"/>
    </source>
</evidence>
<reference evidence="12 13" key="1">
    <citation type="submission" date="2019-03" db="EMBL/GenBank/DDBJ databases">
        <title>Genomic Encyclopedia of Type Strains, Phase IV (KMG-IV): sequencing the most valuable type-strain genomes for metagenomic binning, comparative biology and taxonomic classification.</title>
        <authorList>
            <person name="Goeker M."/>
        </authorList>
    </citation>
    <scope>NUCLEOTIDE SEQUENCE [LARGE SCALE GENOMIC DNA]</scope>
    <source>
        <strain evidence="12 13">DSM 25964</strain>
    </source>
</reference>
<dbReference type="NCBIfam" id="TIGR00115">
    <property type="entry name" value="tig"/>
    <property type="match status" value="1"/>
</dbReference>
<comment type="catalytic activity">
    <reaction evidence="1 9">
        <text>[protein]-peptidylproline (omega=180) = [protein]-peptidylproline (omega=0)</text>
        <dbReference type="Rhea" id="RHEA:16237"/>
        <dbReference type="Rhea" id="RHEA-COMP:10747"/>
        <dbReference type="Rhea" id="RHEA-COMP:10748"/>
        <dbReference type="ChEBI" id="CHEBI:83833"/>
        <dbReference type="ChEBI" id="CHEBI:83834"/>
        <dbReference type="EC" id="5.2.1.8"/>
    </reaction>
</comment>
<evidence type="ECO:0000256" key="7">
    <source>
        <dbReference type="ARBA" id="ARBA00023235"/>
    </source>
</evidence>
<evidence type="ECO:0000259" key="10">
    <source>
        <dbReference type="Pfam" id="PF05697"/>
    </source>
</evidence>
<comment type="caution">
    <text evidence="12">The sequence shown here is derived from an EMBL/GenBank/DDBJ whole genome shotgun (WGS) entry which is preliminary data.</text>
</comment>
<dbReference type="SUPFAM" id="SSF54534">
    <property type="entry name" value="FKBP-like"/>
    <property type="match status" value="1"/>
</dbReference>
<dbReference type="InterPro" id="IPR027304">
    <property type="entry name" value="Trigger_fact/SurA_dom_sf"/>
</dbReference>
<dbReference type="InterPro" id="IPR037041">
    <property type="entry name" value="Trigger_fac_C_sf"/>
</dbReference>
<gene>
    <name evidence="9" type="primary">tig</name>
    <name evidence="12" type="ORF">C8D99_10815</name>
</gene>
<evidence type="ECO:0000256" key="3">
    <source>
        <dbReference type="ARBA" id="ARBA00013194"/>
    </source>
</evidence>
<keyword evidence="9" id="KW-0132">Cell division</keyword>